<dbReference type="Proteomes" id="UP000190044">
    <property type="component" value="Unassembled WGS sequence"/>
</dbReference>
<dbReference type="Pfam" id="PF08666">
    <property type="entry name" value="SAF"/>
    <property type="match status" value="1"/>
</dbReference>
<proteinExistence type="predicted"/>
<accession>A0A1T5EVK1</accession>
<evidence type="ECO:0000259" key="3">
    <source>
        <dbReference type="SMART" id="SM00858"/>
    </source>
</evidence>
<feature type="region of interest" description="Disordered" evidence="1">
    <location>
        <begin position="246"/>
        <end position="285"/>
    </location>
</feature>
<protein>
    <submittedName>
        <fullName evidence="4">Pilus assembly protein CpaB</fullName>
    </submittedName>
</protein>
<dbReference type="InterPro" id="IPR013974">
    <property type="entry name" value="SAF"/>
</dbReference>
<evidence type="ECO:0000256" key="1">
    <source>
        <dbReference type="SAM" id="MobiDB-lite"/>
    </source>
</evidence>
<reference evidence="5" key="1">
    <citation type="submission" date="2017-02" db="EMBL/GenBank/DDBJ databases">
        <authorList>
            <person name="Varghese N."/>
            <person name="Submissions S."/>
        </authorList>
    </citation>
    <scope>NUCLEOTIDE SEQUENCE [LARGE SCALE GENOMIC DNA]</scope>
    <source>
        <strain evidence="5">R11H</strain>
    </source>
</reference>
<dbReference type="CDD" id="cd11614">
    <property type="entry name" value="SAF_CpaB_FlgA_like"/>
    <property type="match status" value="1"/>
</dbReference>
<dbReference type="OrthoDB" id="163768at2"/>
<dbReference type="Pfam" id="PF16976">
    <property type="entry name" value="RcpC"/>
    <property type="match status" value="1"/>
</dbReference>
<evidence type="ECO:0000313" key="5">
    <source>
        <dbReference type="Proteomes" id="UP000190044"/>
    </source>
</evidence>
<sequence length="300" mass="31500">MERRNLIIIGAAVLFGLVAVYFANAWFSGVEKQQERVAEQRAMTRIAVADQDLAFGTALSSANVRLVAWPVDSVPQGAYREGEAQRLLGEGKVAIRPIARGEPILVSRISERAVLSANIPPDMRAVTVPVDAVSGVAGFVTPGDVVDVLLTRQIPGDGASSDDKMTTVVLDNVQVLAVDLRASEQNTDPSESKTATLMVHPEGAQRLALATQIGRLSLALRNVEDPGTGARRVVTSRELGGGLFIPARRASGSPAPQVRGTAATPPTAQPAAASPRPSGPGMTVVRGTDTSFVGVQRHGY</sequence>
<keyword evidence="2" id="KW-0472">Membrane</keyword>
<dbReference type="RefSeq" id="WP_079639655.1">
    <property type="nucleotide sequence ID" value="NZ_FUYP01000025.1"/>
</dbReference>
<keyword evidence="5" id="KW-1185">Reference proteome</keyword>
<dbReference type="InterPro" id="IPR031571">
    <property type="entry name" value="RcpC_dom"/>
</dbReference>
<name>A0A1T5EVK1_9SPHN</name>
<feature type="transmembrane region" description="Helical" evidence="2">
    <location>
        <begin position="6"/>
        <end position="27"/>
    </location>
</feature>
<dbReference type="AlphaFoldDB" id="A0A1T5EVK1"/>
<feature type="domain" description="SAF" evidence="3">
    <location>
        <begin position="44"/>
        <end position="110"/>
    </location>
</feature>
<dbReference type="InterPro" id="IPR017592">
    <property type="entry name" value="Pilus_assmbl_Flp-typ_CpaB"/>
</dbReference>
<dbReference type="EMBL" id="FUYP01000025">
    <property type="protein sequence ID" value="SKB87994.1"/>
    <property type="molecule type" value="Genomic_DNA"/>
</dbReference>
<feature type="compositionally biased region" description="Low complexity" evidence="1">
    <location>
        <begin position="259"/>
        <end position="281"/>
    </location>
</feature>
<evidence type="ECO:0000256" key="2">
    <source>
        <dbReference type="SAM" id="Phobius"/>
    </source>
</evidence>
<keyword evidence="2" id="KW-0812">Transmembrane</keyword>
<dbReference type="SMART" id="SM00858">
    <property type="entry name" value="SAF"/>
    <property type="match status" value="1"/>
</dbReference>
<dbReference type="NCBIfam" id="TIGR03177">
    <property type="entry name" value="pilus_cpaB"/>
    <property type="match status" value="1"/>
</dbReference>
<evidence type="ECO:0000313" key="4">
    <source>
        <dbReference type="EMBL" id="SKB87994.1"/>
    </source>
</evidence>
<keyword evidence="2" id="KW-1133">Transmembrane helix</keyword>
<gene>
    <name evidence="4" type="ORF">SAMN06295937_102538</name>
</gene>
<organism evidence="4 5">
    <name type="scientific">Sphingopyxis flava</name>
    <dbReference type="NCBI Taxonomy" id="1507287"/>
    <lineage>
        <taxon>Bacteria</taxon>
        <taxon>Pseudomonadati</taxon>
        <taxon>Pseudomonadota</taxon>
        <taxon>Alphaproteobacteria</taxon>
        <taxon>Sphingomonadales</taxon>
        <taxon>Sphingomonadaceae</taxon>
        <taxon>Sphingopyxis</taxon>
    </lineage>
</organism>